<evidence type="ECO:0000313" key="6">
    <source>
        <dbReference type="Proteomes" id="UP001153642"/>
    </source>
</evidence>
<name>A0ABT6FW11_9FLAO</name>
<reference evidence="5" key="1">
    <citation type="submission" date="2022-11" db="EMBL/GenBank/DDBJ databases">
        <title>High-quality draft genome sequence of Galbibacter sp. strain CMA-7.</title>
        <authorList>
            <person name="Wei L."/>
            <person name="Dong C."/>
            <person name="Shao Z."/>
        </authorList>
    </citation>
    <scope>NUCLEOTIDE SEQUENCE</scope>
    <source>
        <strain evidence="5">CMA-7</strain>
    </source>
</reference>
<keyword evidence="1" id="KW-0805">Transcription regulation</keyword>
<dbReference type="InterPro" id="IPR009057">
    <property type="entry name" value="Homeodomain-like_sf"/>
</dbReference>
<sequence>MKKVGVLVPHYSIIAAIGNTRYMFKMVNTFLKEIGKPPSFDVRLIAETPEISLNDNLYTIQADHTFEEKELFDLIIIPPTSGKMEASINVNAKTIKWVKHQYKNGADIASLCVGAFLLAETGLLNGKECSTHWKTLNQFRERYPLVKLKHHKTVTDTQGIYTSGGANTYWNLLIYLVKKFTCPEVALHTAKYFEVEPNLNDQSQFFIFNGNKSHKDDKVLEAQEYIEKNYTQGITLDQICMLTKLPRRTFQRRFKRITHFTVIEYHQRVKVEAAKKLLEINQKNISEIMFSVGYSDPKSFRAIFKKYTGLTPIQYKNRYSS</sequence>
<protein>
    <submittedName>
        <fullName evidence="5">Helix-turn-helix domain-containing protein</fullName>
    </submittedName>
</protein>
<dbReference type="SUPFAM" id="SSF52317">
    <property type="entry name" value="Class I glutamine amidotransferase-like"/>
    <property type="match status" value="1"/>
</dbReference>
<evidence type="ECO:0000256" key="2">
    <source>
        <dbReference type="ARBA" id="ARBA00023125"/>
    </source>
</evidence>
<dbReference type="InterPro" id="IPR029062">
    <property type="entry name" value="Class_I_gatase-like"/>
</dbReference>
<dbReference type="RefSeq" id="WP_277901304.1">
    <property type="nucleotide sequence ID" value="NZ_JAPMUA010000007.1"/>
</dbReference>
<keyword evidence="6" id="KW-1185">Reference proteome</keyword>
<dbReference type="InterPro" id="IPR020449">
    <property type="entry name" value="Tscrpt_reg_AraC-type_HTH"/>
</dbReference>
<dbReference type="Pfam" id="PF01965">
    <property type="entry name" value="DJ-1_PfpI"/>
    <property type="match status" value="1"/>
</dbReference>
<dbReference type="InterPro" id="IPR002818">
    <property type="entry name" value="DJ-1/PfpI"/>
</dbReference>
<dbReference type="Gene3D" id="1.10.10.60">
    <property type="entry name" value="Homeodomain-like"/>
    <property type="match status" value="2"/>
</dbReference>
<keyword evidence="3" id="KW-0804">Transcription</keyword>
<accession>A0ABT6FW11</accession>
<evidence type="ECO:0000256" key="1">
    <source>
        <dbReference type="ARBA" id="ARBA00023015"/>
    </source>
</evidence>
<dbReference type="SMART" id="SM00342">
    <property type="entry name" value="HTH_ARAC"/>
    <property type="match status" value="1"/>
</dbReference>
<dbReference type="Gene3D" id="3.40.50.880">
    <property type="match status" value="1"/>
</dbReference>
<organism evidence="5 6">
    <name type="scientific">Galbibacter pacificus</name>
    <dbReference type="NCBI Taxonomy" id="2996052"/>
    <lineage>
        <taxon>Bacteria</taxon>
        <taxon>Pseudomonadati</taxon>
        <taxon>Bacteroidota</taxon>
        <taxon>Flavobacteriia</taxon>
        <taxon>Flavobacteriales</taxon>
        <taxon>Flavobacteriaceae</taxon>
        <taxon>Galbibacter</taxon>
    </lineage>
</organism>
<gene>
    <name evidence="5" type="ORF">OSR52_16495</name>
</gene>
<dbReference type="PANTHER" id="PTHR43130:SF3">
    <property type="entry name" value="HTH-TYPE TRANSCRIPTIONAL REGULATOR RV1931C"/>
    <property type="match status" value="1"/>
</dbReference>
<dbReference type="CDD" id="cd03138">
    <property type="entry name" value="GATase1_AraC_2"/>
    <property type="match status" value="1"/>
</dbReference>
<dbReference type="PROSITE" id="PS01124">
    <property type="entry name" value="HTH_ARAC_FAMILY_2"/>
    <property type="match status" value="1"/>
</dbReference>
<dbReference type="SUPFAM" id="SSF46689">
    <property type="entry name" value="Homeodomain-like"/>
    <property type="match status" value="2"/>
</dbReference>
<evidence type="ECO:0000313" key="5">
    <source>
        <dbReference type="EMBL" id="MDG3587464.1"/>
    </source>
</evidence>
<dbReference type="PRINTS" id="PR00032">
    <property type="entry name" value="HTHARAC"/>
</dbReference>
<comment type="caution">
    <text evidence="5">The sequence shown here is derived from an EMBL/GenBank/DDBJ whole genome shotgun (WGS) entry which is preliminary data.</text>
</comment>
<dbReference type="Proteomes" id="UP001153642">
    <property type="component" value="Unassembled WGS sequence"/>
</dbReference>
<proteinExistence type="predicted"/>
<evidence type="ECO:0000256" key="3">
    <source>
        <dbReference type="ARBA" id="ARBA00023163"/>
    </source>
</evidence>
<evidence type="ECO:0000259" key="4">
    <source>
        <dbReference type="PROSITE" id="PS01124"/>
    </source>
</evidence>
<feature type="domain" description="HTH araC/xylS-type" evidence="4">
    <location>
        <begin position="220"/>
        <end position="318"/>
    </location>
</feature>
<keyword evidence="2" id="KW-0238">DNA-binding</keyword>
<dbReference type="EMBL" id="JAPMUA010000007">
    <property type="protein sequence ID" value="MDG3587464.1"/>
    <property type="molecule type" value="Genomic_DNA"/>
</dbReference>
<dbReference type="PANTHER" id="PTHR43130">
    <property type="entry name" value="ARAC-FAMILY TRANSCRIPTIONAL REGULATOR"/>
    <property type="match status" value="1"/>
</dbReference>
<dbReference type="InterPro" id="IPR018060">
    <property type="entry name" value="HTH_AraC"/>
</dbReference>
<dbReference type="InterPro" id="IPR052158">
    <property type="entry name" value="INH-QAR"/>
</dbReference>
<dbReference type="Pfam" id="PF12833">
    <property type="entry name" value="HTH_18"/>
    <property type="match status" value="1"/>
</dbReference>